<keyword evidence="1" id="KW-0732">Signal</keyword>
<evidence type="ECO:0008006" key="4">
    <source>
        <dbReference type="Google" id="ProtNLM"/>
    </source>
</evidence>
<organism evidence="2 3">
    <name type="scientific">Cinara cedri</name>
    <dbReference type="NCBI Taxonomy" id="506608"/>
    <lineage>
        <taxon>Eukaryota</taxon>
        <taxon>Metazoa</taxon>
        <taxon>Ecdysozoa</taxon>
        <taxon>Arthropoda</taxon>
        <taxon>Hexapoda</taxon>
        <taxon>Insecta</taxon>
        <taxon>Pterygota</taxon>
        <taxon>Neoptera</taxon>
        <taxon>Paraneoptera</taxon>
        <taxon>Hemiptera</taxon>
        <taxon>Sternorrhyncha</taxon>
        <taxon>Aphidomorpha</taxon>
        <taxon>Aphidoidea</taxon>
        <taxon>Aphididae</taxon>
        <taxon>Lachninae</taxon>
        <taxon>Cinara</taxon>
    </lineage>
</organism>
<dbReference type="Pfam" id="PF14975">
    <property type="entry name" value="DUF4512"/>
    <property type="match status" value="1"/>
</dbReference>
<evidence type="ECO:0000313" key="3">
    <source>
        <dbReference type="Proteomes" id="UP000325440"/>
    </source>
</evidence>
<keyword evidence="3" id="KW-1185">Reference proteome</keyword>
<accession>A0A5E4M6G4</accession>
<protein>
    <recommendedName>
        <fullName evidence="4">Transmembrane protein</fullName>
    </recommendedName>
</protein>
<evidence type="ECO:0000313" key="2">
    <source>
        <dbReference type="EMBL" id="VVC26925.1"/>
    </source>
</evidence>
<reference evidence="2 3" key="1">
    <citation type="submission" date="2019-08" db="EMBL/GenBank/DDBJ databases">
        <authorList>
            <person name="Alioto T."/>
            <person name="Alioto T."/>
            <person name="Gomez Garrido J."/>
        </authorList>
    </citation>
    <scope>NUCLEOTIDE SEQUENCE [LARGE SCALE GENOMIC DNA]</scope>
</reference>
<sequence length="89" mass="9997">MVCIPCILVPLLLFLWGMIKPILNWFKNPKENSGDQNSDAANDDVCSLLSSCPCINKNNKPEDQALKIKESELLLKEPLEVSNIDKKNI</sequence>
<dbReference type="OrthoDB" id="6598190at2759"/>
<proteinExistence type="predicted"/>
<gene>
    <name evidence="2" type="ORF">CINCED_3A021053</name>
</gene>
<dbReference type="AlphaFoldDB" id="A0A5E4M6G4"/>
<evidence type="ECO:0000256" key="1">
    <source>
        <dbReference type="SAM" id="SignalP"/>
    </source>
</evidence>
<feature type="signal peptide" evidence="1">
    <location>
        <begin position="1"/>
        <end position="21"/>
    </location>
</feature>
<feature type="chain" id="PRO_5023066454" description="Transmembrane protein" evidence="1">
    <location>
        <begin position="22"/>
        <end position="89"/>
    </location>
</feature>
<dbReference type="Proteomes" id="UP000325440">
    <property type="component" value="Unassembled WGS sequence"/>
</dbReference>
<name>A0A5E4M6G4_9HEMI</name>
<dbReference type="InterPro" id="IPR026776">
    <property type="entry name" value="UPF0729_C18orf32-like"/>
</dbReference>
<dbReference type="EMBL" id="CABPRJ010000053">
    <property type="protein sequence ID" value="VVC26925.1"/>
    <property type="molecule type" value="Genomic_DNA"/>
</dbReference>